<evidence type="ECO:0000313" key="2">
    <source>
        <dbReference type="Proteomes" id="UP000002038"/>
    </source>
</evidence>
<dbReference type="Proteomes" id="UP000002038">
    <property type="component" value="Unassembled WGS sequence"/>
</dbReference>
<accession>A0A179UH13</accession>
<dbReference type="EMBL" id="GG657451">
    <property type="protein sequence ID" value="OAT06519.1"/>
    <property type="molecule type" value="Genomic_DNA"/>
</dbReference>
<dbReference type="VEuPathDB" id="FungiDB:BDBG_16645"/>
<dbReference type="KEGG" id="bgh:BDBG_16645"/>
<keyword evidence="2" id="KW-1185">Reference proteome</keyword>
<reference evidence="2" key="1">
    <citation type="journal article" date="2015" name="PLoS Genet.">
        <title>The dynamic genome and transcriptome of the human fungal pathogen Blastomyces and close relative Emmonsia.</title>
        <authorList>
            <person name="Munoz J.F."/>
            <person name="Gauthier G.M."/>
            <person name="Desjardins C.A."/>
            <person name="Gallo J.E."/>
            <person name="Holder J."/>
            <person name="Sullivan T.D."/>
            <person name="Marty A.J."/>
            <person name="Carmen J.C."/>
            <person name="Chen Z."/>
            <person name="Ding L."/>
            <person name="Gujja S."/>
            <person name="Magrini V."/>
            <person name="Misas E."/>
            <person name="Mitreva M."/>
            <person name="Priest M."/>
            <person name="Saif S."/>
            <person name="Whiston E.A."/>
            <person name="Young S."/>
            <person name="Zeng Q."/>
            <person name="Goldman W.E."/>
            <person name="Mardis E.R."/>
            <person name="Taylor J.W."/>
            <person name="McEwen J.G."/>
            <person name="Clay O.K."/>
            <person name="Klein B.S."/>
            <person name="Cuomo C.A."/>
        </authorList>
    </citation>
    <scope>NUCLEOTIDE SEQUENCE [LARGE SCALE GENOMIC DNA]</scope>
    <source>
        <strain evidence="2">SLH14081</strain>
    </source>
</reference>
<organism evidence="1 2">
    <name type="scientific">Blastomyces gilchristii (strain SLH14081)</name>
    <name type="common">Blastomyces dermatitidis</name>
    <dbReference type="NCBI Taxonomy" id="559298"/>
    <lineage>
        <taxon>Eukaryota</taxon>
        <taxon>Fungi</taxon>
        <taxon>Dikarya</taxon>
        <taxon>Ascomycota</taxon>
        <taxon>Pezizomycotina</taxon>
        <taxon>Eurotiomycetes</taxon>
        <taxon>Eurotiomycetidae</taxon>
        <taxon>Onygenales</taxon>
        <taxon>Ajellomycetaceae</taxon>
        <taxon>Blastomyces</taxon>
    </lineage>
</organism>
<dbReference type="GeneID" id="42528698"/>
<sequence length="69" mass="8032">MGMVGPWPVGWNDRTLKHMTISRKFLQCDFDVVCILFFRNRVERTNAGAGTRVCTVQAFDVKAIWRKEK</sequence>
<dbReference type="AlphaFoldDB" id="A0A179UH13"/>
<evidence type="ECO:0000313" key="1">
    <source>
        <dbReference type="EMBL" id="OAT06519.1"/>
    </source>
</evidence>
<dbReference type="RefSeq" id="XP_031577266.1">
    <property type="nucleotide sequence ID" value="XM_031724556.1"/>
</dbReference>
<protein>
    <submittedName>
        <fullName evidence="1">Uncharacterized protein</fullName>
    </submittedName>
</protein>
<name>A0A179UH13_BLAGS</name>
<proteinExistence type="predicted"/>
<gene>
    <name evidence="1" type="ORF">BDBG_16645</name>
</gene>